<dbReference type="PANTHER" id="PTHR47053">
    <property type="entry name" value="MUREIN DD-ENDOPEPTIDASE MEPH-RELATED"/>
    <property type="match status" value="1"/>
</dbReference>
<evidence type="ECO:0000313" key="7">
    <source>
        <dbReference type="Proteomes" id="UP000730618"/>
    </source>
</evidence>
<feature type="domain" description="NlpC/P60" evidence="5">
    <location>
        <begin position="35"/>
        <end position="161"/>
    </location>
</feature>
<organism evidence="6 7">
    <name type="scientific">Paenibacillus allorhizosphaerae</name>
    <dbReference type="NCBI Taxonomy" id="2849866"/>
    <lineage>
        <taxon>Bacteria</taxon>
        <taxon>Bacillati</taxon>
        <taxon>Bacillota</taxon>
        <taxon>Bacilli</taxon>
        <taxon>Bacillales</taxon>
        <taxon>Paenibacillaceae</taxon>
        <taxon>Paenibacillus</taxon>
    </lineage>
</organism>
<evidence type="ECO:0000256" key="3">
    <source>
        <dbReference type="ARBA" id="ARBA00022807"/>
    </source>
</evidence>
<dbReference type="Pfam" id="PF00877">
    <property type="entry name" value="NLPC_P60"/>
    <property type="match status" value="1"/>
</dbReference>
<evidence type="ECO:0000256" key="1">
    <source>
        <dbReference type="ARBA" id="ARBA00022670"/>
    </source>
</evidence>
<sequence>MLKQKLAKQAVTVSLSLSLLFTGVMVVHPGAAEAKTQVEKIIDTGDDFMGVRYKFGAPAGSDKVFDCSSFTQYIFKEHGVKLPRESKDQAKKGKHVSRGDLKKGDLVFFSTRKSGKGKIGHVGVYIGNGKILHTFGKPGVTISSIKHGWWDDHYVTARRVL</sequence>
<evidence type="ECO:0000256" key="2">
    <source>
        <dbReference type="ARBA" id="ARBA00022801"/>
    </source>
</evidence>
<dbReference type="Proteomes" id="UP000730618">
    <property type="component" value="Unassembled WGS sequence"/>
</dbReference>
<dbReference type="PANTHER" id="PTHR47053:SF1">
    <property type="entry name" value="MUREIN DD-ENDOPEPTIDASE MEPH-RELATED"/>
    <property type="match status" value="1"/>
</dbReference>
<evidence type="ECO:0000259" key="5">
    <source>
        <dbReference type="PROSITE" id="PS51935"/>
    </source>
</evidence>
<protein>
    <recommendedName>
        <fullName evidence="5">NlpC/P60 domain-containing protein</fullName>
    </recommendedName>
</protein>
<dbReference type="InterPro" id="IPR051202">
    <property type="entry name" value="Peptidase_C40"/>
</dbReference>
<dbReference type="PROSITE" id="PS51935">
    <property type="entry name" value="NLPC_P60"/>
    <property type="match status" value="1"/>
</dbReference>
<keyword evidence="2" id="KW-0378">Hydrolase</keyword>
<keyword evidence="1" id="KW-0645">Protease</keyword>
<keyword evidence="3" id="KW-0788">Thiol protease</keyword>
<accession>A0ABN7TVI0</accession>
<dbReference type="EMBL" id="CAJVCE010000017">
    <property type="protein sequence ID" value="CAG7652159.1"/>
    <property type="molecule type" value="Genomic_DNA"/>
</dbReference>
<reference evidence="6 7" key="1">
    <citation type="submission" date="2021-06" db="EMBL/GenBank/DDBJ databases">
        <authorList>
            <person name="Criscuolo A."/>
        </authorList>
    </citation>
    <scope>NUCLEOTIDE SEQUENCE [LARGE SCALE GENOMIC DNA]</scope>
    <source>
        <strain evidence="7">CIP 111802</strain>
    </source>
</reference>
<feature type="signal peptide" evidence="4">
    <location>
        <begin position="1"/>
        <end position="34"/>
    </location>
</feature>
<keyword evidence="4" id="KW-0732">Signal</keyword>
<comment type="caution">
    <text evidence="6">The sequence shown here is derived from an EMBL/GenBank/DDBJ whole genome shotgun (WGS) entry which is preliminary data.</text>
</comment>
<dbReference type="InterPro" id="IPR000064">
    <property type="entry name" value="NLP_P60_dom"/>
</dbReference>
<feature type="chain" id="PRO_5045744535" description="NlpC/P60 domain-containing protein" evidence="4">
    <location>
        <begin position="35"/>
        <end position="161"/>
    </location>
</feature>
<name>A0ABN7TVI0_9BACL</name>
<gene>
    <name evidence="6" type="ORF">PAECIP111802_05151</name>
</gene>
<proteinExistence type="predicted"/>
<evidence type="ECO:0000313" key="6">
    <source>
        <dbReference type="EMBL" id="CAG7652159.1"/>
    </source>
</evidence>
<keyword evidence="7" id="KW-1185">Reference proteome</keyword>
<evidence type="ECO:0000256" key="4">
    <source>
        <dbReference type="SAM" id="SignalP"/>
    </source>
</evidence>
<dbReference type="RefSeq" id="WP_218101376.1">
    <property type="nucleotide sequence ID" value="NZ_CAJVCE010000017.1"/>
</dbReference>